<evidence type="ECO:0000313" key="3">
    <source>
        <dbReference type="Proteomes" id="UP000618460"/>
    </source>
</evidence>
<dbReference type="InterPro" id="IPR036291">
    <property type="entry name" value="NAD(P)-bd_dom_sf"/>
</dbReference>
<keyword evidence="3" id="KW-1185">Reference proteome</keyword>
<dbReference type="PANTHER" id="PTHR43796:SF2">
    <property type="entry name" value="CARBOXYNORSPERMIDINE SYNTHASE"/>
    <property type="match status" value="1"/>
</dbReference>
<comment type="caution">
    <text evidence="2">The sequence shown here is derived from an EMBL/GenBank/DDBJ whole genome shotgun (WGS) entry which is preliminary data.</text>
</comment>
<dbReference type="EMBL" id="BMLG01000026">
    <property type="protein sequence ID" value="GGM41418.1"/>
    <property type="molecule type" value="Genomic_DNA"/>
</dbReference>
<proteinExistence type="predicted"/>
<dbReference type="RefSeq" id="WP_117156955.1">
    <property type="nucleotide sequence ID" value="NZ_BMLG01000026.1"/>
</dbReference>
<dbReference type="OrthoDB" id="2666787at2"/>
<dbReference type="Gene3D" id="3.30.360.10">
    <property type="entry name" value="Dihydrodipicolinate Reductase, domain 2"/>
    <property type="match status" value="1"/>
</dbReference>
<evidence type="ECO:0000313" key="2">
    <source>
        <dbReference type="EMBL" id="GGM41418.1"/>
    </source>
</evidence>
<name>A0A917TXS7_9BACI</name>
<feature type="domain" description="Saccharopine dehydrogenase NADP binding" evidence="1">
    <location>
        <begin position="4"/>
        <end position="122"/>
    </location>
</feature>
<dbReference type="Proteomes" id="UP000618460">
    <property type="component" value="Unassembled WGS sequence"/>
</dbReference>
<dbReference type="AlphaFoldDB" id="A0A917TXS7"/>
<organism evidence="2 3">
    <name type="scientific">Paraliobacillus quinghaiensis</name>
    <dbReference type="NCBI Taxonomy" id="470815"/>
    <lineage>
        <taxon>Bacteria</taxon>
        <taxon>Bacillati</taxon>
        <taxon>Bacillota</taxon>
        <taxon>Bacilli</taxon>
        <taxon>Bacillales</taxon>
        <taxon>Bacillaceae</taxon>
        <taxon>Paraliobacillus</taxon>
    </lineage>
</organism>
<protein>
    <recommendedName>
        <fullName evidence="1">Saccharopine dehydrogenase NADP binding domain-containing protein</fullName>
    </recommendedName>
</protein>
<sequence>MKKIMVVGASGVLGKLVCNELLRIFENQIKLIVTDYKVERGKTLATSFNKEVQFQQIDVSDEESVKQAIKNVDVVVVGLKQKVPHIQKICIENEILCIDVTPFYDFLEKVIELNQSAEKNNIGSVIMSGFFPGLSGLMIKNAISNFQEVKEVNVALLQNTNAKAGVSGILDMLKIISQPVVFQNKVLPGFTKKRKMHFLNHTKEIEVRLINHSEKLLLKEKLTTAPINYWTSWNVIAFDKQISLLRRTGLIDIIHKVNNKVLSKVVKHNPNKNENTFLTVEVKGIVDNKESVKILSLSTSSDYHTTAMVTASLAKIALLKKVKGIVCPFELTSLEELLSVMNCPNVLIEEIDK</sequence>
<dbReference type="SUPFAM" id="SSF51735">
    <property type="entry name" value="NAD(P)-binding Rossmann-fold domains"/>
    <property type="match status" value="1"/>
</dbReference>
<dbReference type="Gene3D" id="3.40.50.720">
    <property type="entry name" value="NAD(P)-binding Rossmann-like Domain"/>
    <property type="match status" value="1"/>
</dbReference>
<reference evidence="2" key="1">
    <citation type="journal article" date="2014" name="Int. J. Syst. Evol. Microbiol.">
        <title>Complete genome sequence of Corynebacterium casei LMG S-19264T (=DSM 44701T), isolated from a smear-ripened cheese.</title>
        <authorList>
            <consortium name="US DOE Joint Genome Institute (JGI-PGF)"/>
            <person name="Walter F."/>
            <person name="Albersmeier A."/>
            <person name="Kalinowski J."/>
            <person name="Ruckert C."/>
        </authorList>
    </citation>
    <scope>NUCLEOTIDE SEQUENCE</scope>
    <source>
        <strain evidence="2">CGMCC 1.6333</strain>
    </source>
</reference>
<dbReference type="InterPro" id="IPR005097">
    <property type="entry name" value="Sacchrp_dh_NADP-bd"/>
</dbReference>
<dbReference type="PANTHER" id="PTHR43796">
    <property type="entry name" value="CARBOXYNORSPERMIDINE SYNTHASE"/>
    <property type="match status" value="1"/>
</dbReference>
<accession>A0A917TXS7</accession>
<gene>
    <name evidence="2" type="ORF">GCM10011351_29490</name>
</gene>
<dbReference type="Pfam" id="PF03435">
    <property type="entry name" value="Sacchrp_dh_NADP"/>
    <property type="match status" value="1"/>
</dbReference>
<evidence type="ECO:0000259" key="1">
    <source>
        <dbReference type="Pfam" id="PF03435"/>
    </source>
</evidence>
<reference evidence="2" key="2">
    <citation type="submission" date="2020-09" db="EMBL/GenBank/DDBJ databases">
        <authorList>
            <person name="Sun Q."/>
            <person name="Zhou Y."/>
        </authorList>
    </citation>
    <scope>NUCLEOTIDE SEQUENCE</scope>
    <source>
        <strain evidence="2">CGMCC 1.6333</strain>
    </source>
</reference>